<dbReference type="STRING" id="1457250.GCA_000755225_00599"/>
<proteinExistence type="predicted"/>
<protein>
    <recommendedName>
        <fullName evidence="2">DUF6603 domain-containing protein</fullName>
    </recommendedName>
</protein>
<dbReference type="GeneID" id="42139804"/>
<dbReference type="InterPro" id="IPR046538">
    <property type="entry name" value="DUF6603"/>
</dbReference>
<evidence type="ECO:0000313" key="3">
    <source>
        <dbReference type="EMBL" id="QCC51812.1"/>
    </source>
</evidence>
<dbReference type="OrthoDB" id="351153at2157"/>
<sequence>MSDDEPSTDEVILAELAKVMEPIGDAANNGTVPDLLDDMGLTDEVLDVKVDAVVSEIQKITGAYATLESAIIDPLSQGNTPDFSNVDEVFEAVKDIFETIKNLDDIEAPDPDVDAIGERVFDYLLITYLADEHPAAHSLLVIIGVVKPEAGPGTVGDLELSAFANVFASPKDLVGDLFNWGSQEFEPYVVLFYVKGVVSALGLDAAFQEAAQEVQQVIDGLDGGTGGNGGTGGGSSGGNGGTGGTGGGGNGGTGGGGAGGNGGGGPAVTGPSAEIANKQLNINVFTVSDSSGSGEMGIHIIPVPGENDSLPGLAIRPFTSGQAEVSEDLGSGWSFNAKVSGNANWAMKITADTSGKVEPEMLDLDASAPVAREAHADARLTYEPSGEADITPILGDPSKTGIGVRYFQTHAKIDYDGETVVFVVEIPARGRIQVKPEGGFLKKVVPDGVAYDFDATVGWSSESGFYFERGGTLEMSLAQQKQLGPLLLEEIYAALEPDNGGASSGGGGAGAGGAGGTGAGGGGGGGAGGGGGGGAGGGGGGGAGGGGGVDADADVDASASADVDLKEGTVIIQGAASGTVELGPVKATVKRMGVEGEVSFPEDGGNLGPAQLDMAFKPPEGVGISIEAGAVSGGGYLEFDYENERYAGVLQIKAGSLTINAVGLLTTELPGGEDGFSLLLIISGEFSPVQLGFGFTLNGVGGIVGVNRSMKRKPLGKAARTGSMDSVLFPQNPVANSQRIISDLRAIFPPNEGTHVFGPMARLGWGTPTLITADLAVVLEVPTWKIALLGRLSALLPDEKAPLIELNLSVAGFLDPPNKQVAIDASLYDSRIVMWTVSGDMAMRSNYGDDPRFLLSVGGWNPRYDPPKNFPELKRVTANLGAPGGNPKIEFTGYFAVTSNTVQAGAGVHALAKAGPAKIEGKLSFDALIQFNPFKFIVDFHASFSVTIKGKGLSISIDGTLSGPGPFRIKGTIKINILFIEIKIKADVTIGPSKDKEELPPARVLPKIEKALNKPANWTAQLPESGASWATFREVEAGEGEVLAHPMGEIGVRQTIAPLQYELETFGNATPSGYTNFEITDVTVEGSAAIDFDATTKEDFAPAQFSKMSDSEKMNSPSFEKHPAGRKMRHAGIYCGFPEGKRDRNRRQTKFGYECSVIDRTKDNWGTDLAKLGRFRAEGLSAISGMTNEQVMALADVGAVAHSPARNVGNHRFRLSEIDQAIVDAVDGGAVATVSGDDGEESVVRGGSDPDTGGLAGSISMGQTSYVVARASDLTQVDIPTADGEMSKSQAQRALSRYESQFPSAAAQLRVVKASRATTDGQGGGSR</sequence>
<evidence type="ECO:0000256" key="1">
    <source>
        <dbReference type="SAM" id="MobiDB-lite"/>
    </source>
</evidence>
<feature type="compositionally biased region" description="Gly residues" evidence="1">
    <location>
        <begin position="221"/>
        <end position="267"/>
    </location>
</feature>
<dbReference type="KEGG" id="hsn:DV733_11450"/>
<accession>A0A4D6HFI1</accession>
<dbReference type="Pfam" id="PF20248">
    <property type="entry name" value="DUF6603"/>
    <property type="match status" value="1"/>
</dbReference>
<dbReference type="PANTHER" id="PTHR31535:SF3">
    <property type="entry name" value="REGULATORY PROTEIN ZESTE"/>
    <property type="match status" value="1"/>
</dbReference>
<reference evidence="3 4" key="1">
    <citation type="journal article" date="2019" name="Nat. Commun.">
        <title>A new type of DNA phosphorothioation-based antiviral system in archaea.</title>
        <authorList>
            <person name="Xiong L."/>
            <person name="Liu S."/>
            <person name="Chen S."/>
            <person name="Xiao Y."/>
            <person name="Zhu B."/>
            <person name="Gao Y."/>
            <person name="Zhang Y."/>
            <person name="Chen B."/>
            <person name="Luo J."/>
            <person name="Deng Z."/>
            <person name="Chen X."/>
            <person name="Wang L."/>
            <person name="Chen S."/>
        </authorList>
    </citation>
    <scope>NUCLEOTIDE SEQUENCE [LARGE SCALE GENOMIC DNA]</scope>
    <source>
        <strain evidence="3 4">CBA1105</strain>
    </source>
</reference>
<organism evidence="3 4">
    <name type="scientific">Halapricum salinum</name>
    <dbReference type="NCBI Taxonomy" id="1457250"/>
    <lineage>
        <taxon>Archaea</taxon>
        <taxon>Methanobacteriati</taxon>
        <taxon>Methanobacteriota</taxon>
        <taxon>Stenosarchaea group</taxon>
        <taxon>Halobacteria</taxon>
        <taxon>Halobacteriales</taxon>
        <taxon>Haloarculaceae</taxon>
        <taxon>Halapricum</taxon>
    </lineage>
</organism>
<evidence type="ECO:0000313" key="4">
    <source>
        <dbReference type="Proteomes" id="UP000296706"/>
    </source>
</evidence>
<evidence type="ECO:0000259" key="2">
    <source>
        <dbReference type="Pfam" id="PF20248"/>
    </source>
</evidence>
<feature type="region of interest" description="Disordered" evidence="1">
    <location>
        <begin position="221"/>
        <end position="272"/>
    </location>
</feature>
<gene>
    <name evidence="3" type="ORF">DV733_11450</name>
</gene>
<dbReference type="PANTHER" id="PTHR31535">
    <property type="match status" value="1"/>
</dbReference>
<keyword evidence="4" id="KW-1185">Reference proteome</keyword>
<feature type="domain" description="DUF6603" evidence="2">
    <location>
        <begin position="572"/>
        <end position="1111"/>
    </location>
</feature>
<dbReference type="RefSeq" id="WP_049994575.1">
    <property type="nucleotide sequence ID" value="NZ_CP031310.1"/>
</dbReference>
<dbReference type="EMBL" id="CP031310">
    <property type="protein sequence ID" value="QCC51812.1"/>
    <property type="molecule type" value="Genomic_DNA"/>
</dbReference>
<name>A0A4D6HFI1_9EURY</name>
<dbReference type="Proteomes" id="UP000296706">
    <property type="component" value="Chromosome"/>
</dbReference>